<name>A0ABN9TQA7_9DINO</name>
<reference evidence="2" key="1">
    <citation type="submission" date="2023-10" db="EMBL/GenBank/DDBJ databases">
        <authorList>
            <person name="Chen Y."/>
            <person name="Shah S."/>
            <person name="Dougan E. K."/>
            <person name="Thang M."/>
            <person name="Chan C."/>
        </authorList>
    </citation>
    <scope>NUCLEOTIDE SEQUENCE [LARGE SCALE GENOMIC DNA]</scope>
</reference>
<dbReference type="EMBL" id="CAUYUJ010014964">
    <property type="protein sequence ID" value="CAK0848284.1"/>
    <property type="molecule type" value="Genomic_DNA"/>
</dbReference>
<protein>
    <submittedName>
        <fullName evidence="2">Uncharacterized protein</fullName>
    </submittedName>
</protein>
<sequence>AKGAWVPTDWNAKFKAALGGYKKFCSSQTGVLQVVDTEGGNFYVLKHGDKKPPQAATKAAGDWKSQLLGAWSAYCKVTPAHERSLEVFSAPLPNGIKKTVPEGAAKTSPKTSPKVEAAPAGDGGKKRKAETDDAPKEAAAPAKKKKGKKA</sequence>
<feature type="non-terminal residue" evidence="2">
    <location>
        <position position="1"/>
    </location>
</feature>
<comment type="caution">
    <text evidence="2">The sequence shown here is derived from an EMBL/GenBank/DDBJ whole genome shotgun (WGS) entry which is preliminary data.</text>
</comment>
<gene>
    <name evidence="2" type="ORF">PCOR1329_LOCUS41264</name>
</gene>
<organism evidence="2 3">
    <name type="scientific">Prorocentrum cordatum</name>
    <dbReference type="NCBI Taxonomy" id="2364126"/>
    <lineage>
        <taxon>Eukaryota</taxon>
        <taxon>Sar</taxon>
        <taxon>Alveolata</taxon>
        <taxon>Dinophyceae</taxon>
        <taxon>Prorocentrales</taxon>
        <taxon>Prorocentraceae</taxon>
        <taxon>Prorocentrum</taxon>
    </lineage>
</organism>
<keyword evidence="3" id="KW-1185">Reference proteome</keyword>
<feature type="region of interest" description="Disordered" evidence="1">
    <location>
        <begin position="87"/>
        <end position="150"/>
    </location>
</feature>
<evidence type="ECO:0000313" key="3">
    <source>
        <dbReference type="Proteomes" id="UP001189429"/>
    </source>
</evidence>
<accession>A0ABN9TQA7</accession>
<dbReference type="Proteomes" id="UP001189429">
    <property type="component" value="Unassembled WGS sequence"/>
</dbReference>
<evidence type="ECO:0000313" key="2">
    <source>
        <dbReference type="EMBL" id="CAK0848284.1"/>
    </source>
</evidence>
<evidence type="ECO:0000256" key="1">
    <source>
        <dbReference type="SAM" id="MobiDB-lite"/>
    </source>
</evidence>
<proteinExistence type="predicted"/>